<dbReference type="Proteomes" id="UP001253193">
    <property type="component" value="Unassembled WGS sequence"/>
</dbReference>
<proteinExistence type="predicted"/>
<evidence type="ECO:0000313" key="3">
    <source>
        <dbReference type="Proteomes" id="UP001253193"/>
    </source>
</evidence>
<reference evidence="2" key="1">
    <citation type="submission" date="2023-06" db="EMBL/GenBank/DDBJ databases">
        <title>Genomic Diversity of Vibrio spp. and Metagenomic Analysis of Pathogens in Florida Gulf Coastal Waters Following Hurricane Ian.</title>
        <authorList>
            <person name="Brumfield K.D."/>
        </authorList>
    </citation>
    <scope>NUCLEOTIDE SEQUENCE</scope>
    <source>
        <strain evidence="2">WBS2B-138</strain>
    </source>
</reference>
<protein>
    <submittedName>
        <fullName evidence="2">Uncharacterized protein</fullName>
    </submittedName>
</protein>
<keyword evidence="1" id="KW-1133">Transmembrane helix</keyword>
<keyword evidence="1" id="KW-0472">Membrane</keyword>
<keyword evidence="1" id="KW-0812">Transmembrane</keyword>
<dbReference type="RefSeq" id="WP_311020079.1">
    <property type="nucleotide sequence ID" value="NZ_JAUHGG010000003.1"/>
</dbReference>
<accession>A0AAW8PYC0</accession>
<sequence>MTVLDLLTLVLDRGGGLGTVLLVVLVLRLRVTLAWTRGRGLRVTVRL</sequence>
<name>A0AAW8PYC0_VIBPH</name>
<feature type="transmembrane region" description="Helical" evidence="1">
    <location>
        <begin position="6"/>
        <end position="27"/>
    </location>
</feature>
<organism evidence="2 3">
    <name type="scientific">Vibrio parahaemolyticus</name>
    <dbReference type="NCBI Taxonomy" id="670"/>
    <lineage>
        <taxon>Bacteria</taxon>
        <taxon>Pseudomonadati</taxon>
        <taxon>Pseudomonadota</taxon>
        <taxon>Gammaproteobacteria</taxon>
        <taxon>Vibrionales</taxon>
        <taxon>Vibrionaceae</taxon>
        <taxon>Vibrio</taxon>
    </lineage>
</organism>
<comment type="caution">
    <text evidence="2">The sequence shown here is derived from an EMBL/GenBank/DDBJ whole genome shotgun (WGS) entry which is preliminary data.</text>
</comment>
<gene>
    <name evidence="2" type="ORF">QX249_11090</name>
</gene>
<evidence type="ECO:0000256" key="1">
    <source>
        <dbReference type="SAM" id="Phobius"/>
    </source>
</evidence>
<dbReference type="AlphaFoldDB" id="A0AAW8PYC0"/>
<evidence type="ECO:0000313" key="2">
    <source>
        <dbReference type="EMBL" id="MDS1821208.1"/>
    </source>
</evidence>
<dbReference type="EMBL" id="JAUHGG010000003">
    <property type="protein sequence ID" value="MDS1821208.1"/>
    <property type="molecule type" value="Genomic_DNA"/>
</dbReference>